<reference evidence="1 2" key="1">
    <citation type="submission" date="2019-01" db="EMBL/GenBank/DDBJ databases">
        <title>Complete genome sequence of Cohnella hallensis HS21 isolated from Korean fir (Abies koreana) rhizospheric soil.</title>
        <authorList>
            <person name="Jiang L."/>
            <person name="Kang S.W."/>
            <person name="Kim S."/>
            <person name="Jung J."/>
            <person name="Kim C.Y."/>
            <person name="Kim D.H."/>
            <person name="Kim S.W."/>
            <person name="Lee J."/>
        </authorList>
    </citation>
    <scope>NUCLEOTIDE SEQUENCE [LARGE SCALE GENOMIC DNA]</scope>
    <source>
        <strain evidence="1 2">HS21</strain>
    </source>
</reference>
<sequence length="59" mass="6849">MTYDFALGYCRNTVYFGCPNYVTVSGWIYTAVRTMFTGSGDLMNTDERTLSMIEDIRYH</sequence>
<dbReference type="EMBL" id="AP019400">
    <property type="protein sequence ID" value="BBI35128.1"/>
    <property type="molecule type" value="Genomic_DNA"/>
</dbReference>
<organism evidence="1 2">
    <name type="scientific">Cohnella abietis</name>
    <dbReference type="NCBI Taxonomy" id="2507935"/>
    <lineage>
        <taxon>Bacteria</taxon>
        <taxon>Bacillati</taxon>
        <taxon>Bacillota</taxon>
        <taxon>Bacilli</taxon>
        <taxon>Bacillales</taxon>
        <taxon>Paenibacillaceae</taxon>
        <taxon>Cohnella</taxon>
    </lineage>
</organism>
<keyword evidence="2" id="KW-1185">Reference proteome</keyword>
<dbReference type="Proteomes" id="UP000289856">
    <property type="component" value="Chromosome"/>
</dbReference>
<evidence type="ECO:0000313" key="2">
    <source>
        <dbReference type="Proteomes" id="UP000289856"/>
    </source>
</evidence>
<proteinExistence type="predicted"/>
<name>A0A3T1DAX4_9BACL</name>
<gene>
    <name evidence="1" type="ORF">KCTCHS21_45270</name>
</gene>
<protein>
    <submittedName>
        <fullName evidence="1">Uncharacterized protein</fullName>
    </submittedName>
</protein>
<evidence type="ECO:0000313" key="1">
    <source>
        <dbReference type="EMBL" id="BBI35128.1"/>
    </source>
</evidence>
<dbReference type="KEGG" id="cohn:KCTCHS21_45270"/>
<accession>A0A3T1DAX4</accession>
<dbReference type="AlphaFoldDB" id="A0A3T1DAX4"/>